<dbReference type="Proteomes" id="UP000250140">
    <property type="component" value="Unassembled WGS sequence"/>
</dbReference>
<organism evidence="7 8">
    <name type="scientific">Glonium stellatum</name>
    <dbReference type="NCBI Taxonomy" id="574774"/>
    <lineage>
        <taxon>Eukaryota</taxon>
        <taxon>Fungi</taxon>
        <taxon>Dikarya</taxon>
        <taxon>Ascomycota</taxon>
        <taxon>Pezizomycotina</taxon>
        <taxon>Dothideomycetes</taxon>
        <taxon>Pleosporomycetidae</taxon>
        <taxon>Gloniales</taxon>
        <taxon>Gloniaceae</taxon>
        <taxon>Glonium</taxon>
    </lineage>
</organism>
<feature type="binding site" evidence="5">
    <location>
        <position position="302"/>
    </location>
    <ligand>
        <name>Zn(2+)</name>
        <dbReference type="ChEBI" id="CHEBI:29105"/>
    </ligand>
</feature>
<keyword evidence="3 5" id="KW-0479">Metal-binding</keyword>
<evidence type="ECO:0000256" key="1">
    <source>
        <dbReference type="ARBA" id="ARBA00022603"/>
    </source>
</evidence>
<keyword evidence="8" id="KW-1185">Reference proteome</keyword>
<dbReference type="AlphaFoldDB" id="A0A8E2EXS0"/>
<evidence type="ECO:0000256" key="3">
    <source>
        <dbReference type="ARBA" id="ARBA00022723"/>
    </source>
</evidence>
<name>A0A8E2EXS0_9PEZI</name>
<accession>A0A8E2EXS0</accession>
<dbReference type="GO" id="GO:0032259">
    <property type="term" value="P:methylation"/>
    <property type="evidence" value="ECO:0007669"/>
    <property type="project" value="UniProtKB-KW"/>
</dbReference>
<feature type="binding site" evidence="5">
    <location>
        <position position="303"/>
    </location>
    <ligand>
        <name>Zn(2+)</name>
        <dbReference type="ChEBI" id="CHEBI:29105"/>
    </ligand>
</feature>
<proteinExistence type="predicted"/>
<dbReference type="Pfam" id="PF02574">
    <property type="entry name" value="S-methyl_trans"/>
    <property type="match status" value="1"/>
</dbReference>
<evidence type="ECO:0000256" key="2">
    <source>
        <dbReference type="ARBA" id="ARBA00022679"/>
    </source>
</evidence>
<reference evidence="7 8" key="1">
    <citation type="journal article" date="2016" name="Nat. Commun.">
        <title>Ectomycorrhizal ecology is imprinted in the genome of the dominant symbiotic fungus Cenococcum geophilum.</title>
        <authorList>
            <consortium name="DOE Joint Genome Institute"/>
            <person name="Peter M."/>
            <person name="Kohler A."/>
            <person name="Ohm R.A."/>
            <person name="Kuo A."/>
            <person name="Krutzmann J."/>
            <person name="Morin E."/>
            <person name="Arend M."/>
            <person name="Barry K.W."/>
            <person name="Binder M."/>
            <person name="Choi C."/>
            <person name="Clum A."/>
            <person name="Copeland A."/>
            <person name="Grisel N."/>
            <person name="Haridas S."/>
            <person name="Kipfer T."/>
            <person name="LaButti K."/>
            <person name="Lindquist E."/>
            <person name="Lipzen A."/>
            <person name="Maire R."/>
            <person name="Meier B."/>
            <person name="Mihaltcheva S."/>
            <person name="Molinier V."/>
            <person name="Murat C."/>
            <person name="Poggeler S."/>
            <person name="Quandt C.A."/>
            <person name="Sperisen C."/>
            <person name="Tritt A."/>
            <person name="Tisserant E."/>
            <person name="Crous P.W."/>
            <person name="Henrissat B."/>
            <person name="Nehls U."/>
            <person name="Egli S."/>
            <person name="Spatafora J.W."/>
            <person name="Grigoriev I.V."/>
            <person name="Martin F.M."/>
        </authorList>
    </citation>
    <scope>NUCLEOTIDE SEQUENCE [LARGE SCALE GENOMIC DNA]</scope>
    <source>
        <strain evidence="7 8">CBS 207.34</strain>
    </source>
</reference>
<evidence type="ECO:0000259" key="6">
    <source>
        <dbReference type="PROSITE" id="PS50970"/>
    </source>
</evidence>
<keyword evidence="4 5" id="KW-0862">Zinc</keyword>
<dbReference type="InterPro" id="IPR003726">
    <property type="entry name" value="HCY_dom"/>
</dbReference>
<evidence type="ECO:0000256" key="4">
    <source>
        <dbReference type="ARBA" id="ARBA00022833"/>
    </source>
</evidence>
<evidence type="ECO:0000313" key="8">
    <source>
        <dbReference type="Proteomes" id="UP000250140"/>
    </source>
</evidence>
<dbReference type="EMBL" id="KV749992">
    <property type="protein sequence ID" value="OCL06726.1"/>
    <property type="molecule type" value="Genomic_DNA"/>
</dbReference>
<dbReference type="FunFam" id="3.20.20.330:FF:000002">
    <property type="entry name" value="Homocysteine S-methyltransferase"/>
    <property type="match status" value="1"/>
</dbReference>
<gene>
    <name evidence="7" type="ORF">AOQ84DRAFT_355342</name>
</gene>
<dbReference type="GO" id="GO:0009086">
    <property type="term" value="P:methionine biosynthetic process"/>
    <property type="evidence" value="ECO:0007669"/>
    <property type="project" value="InterPro"/>
</dbReference>
<dbReference type="GO" id="GO:0033528">
    <property type="term" value="P:S-methylmethionine cycle"/>
    <property type="evidence" value="ECO:0007669"/>
    <property type="project" value="TreeGrafter"/>
</dbReference>
<dbReference type="Gene3D" id="3.20.20.330">
    <property type="entry name" value="Homocysteine-binding-like domain"/>
    <property type="match status" value="1"/>
</dbReference>
<dbReference type="NCBIfam" id="NF007020">
    <property type="entry name" value="PRK09485.1"/>
    <property type="match status" value="1"/>
</dbReference>
<feature type="domain" description="Hcy-binding" evidence="6">
    <location>
        <begin position="5"/>
        <end position="317"/>
    </location>
</feature>
<evidence type="ECO:0000313" key="7">
    <source>
        <dbReference type="EMBL" id="OCL06726.1"/>
    </source>
</evidence>
<protein>
    <submittedName>
        <fullName evidence="7">Homocysteine S-methyltransferase</fullName>
    </submittedName>
</protein>
<dbReference type="InterPro" id="IPR017226">
    <property type="entry name" value="BHMT-like"/>
</dbReference>
<dbReference type="OrthoDB" id="261426at2759"/>
<sequence length="324" mass="35841">MLIPNPISHLLTQKDTVILDGALATELESRGCDLSNALWSAEVLISNPSLIYQTHLDYYRAGADVAVTASYQATPLGLHKHLGLDEQRSIELIQRSVELANQARHAFSRELEERGVIPVRNLFVAGSVGPYGAFLADGAEYRGDYELPRDEMKAFHRLRIRALVDAGVDILACETLPSFSEIDALLELLRDEFPWIAAWFSCTLRDSEHISDGTHLKLVVEKLDTSDQVAALGINCVPEADVLGALHTLRKLTEKPLVVYPNSGEQWDAKSRNWIGERAQGSHLTEAVKQWHEAGASLIGGCCRTNPQDIKVVKDTAAAWLRKQ</sequence>
<dbReference type="PROSITE" id="PS50970">
    <property type="entry name" value="HCY"/>
    <property type="match status" value="1"/>
</dbReference>
<keyword evidence="2 5" id="KW-0808">Transferase</keyword>
<dbReference type="GO" id="GO:0008270">
    <property type="term" value="F:zinc ion binding"/>
    <property type="evidence" value="ECO:0007669"/>
    <property type="project" value="InterPro"/>
</dbReference>
<dbReference type="GO" id="GO:0008898">
    <property type="term" value="F:S-adenosylmethionine-homocysteine S-methyltransferase activity"/>
    <property type="evidence" value="ECO:0007669"/>
    <property type="project" value="TreeGrafter"/>
</dbReference>
<feature type="binding site" evidence="5">
    <location>
        <position position="236"/>
    </location>
    <ligand>
        <name>Zn(2+)</name>
        <dbReference type="ChEBI" id="CHEBI:29105"/>
    </ligand>
</feature>
<dbReference type="PANTHER" id="PTHR46015:SF1">
    <property type="entry name" value="HOMOCYSTEINE S-METHYLTRANSFERASE-LIKE ISOFORM 1"/>
    <property type="match status" value="1"/>
</dbReference>
<evidence type="ECO:0000256" key="5">
    <source>
        <dbReference type="PROSITE-ProRule" id="PRU00333"/>
    </source>
</evidence>
<keyword evidence="1 5" id="KW-0489">Methyltransferase</keyword>
<dbReference type="InterPro" id="IPR036589">
    <property type="entry name" value="HCY_dom_sf"/>
</dbReference>
<dbReference type="SUPFAM" id="SSF82282">
    <property type="entry name" value="Homocysteine S-methyltransferase"/>
    <property type="match status" value="1"/>
</dbReference>
<dbReference type="PIRSF" id="PIRSF037505">
    <property type="entry name" value="Betaine_HMT"/>
    <property type="match status" value="1"/>
</dbReference>
<dbReference type="InterPro" id="IPR051486">
    <property type="entry name" value="Hcy_S-methyltransferase"/>
</dbReference>
<dbReference type="PANTHER" id="PTHR46015">
    <property type="entry name" value="ZGC:172121"/>
    <property type="match status" value="1"/>
</dbReference>
<comment type="cofactor">
    <cofactor evidence="5">
        <name>Zn(2+)</name>
        <dbReference type="ChEBI" id="CHEBI:29105"/>
    </cofactor>
</comment>